<dbReference type="SUPFAM" id="SSF52242">
    <property type="entry name" value="Cobalamin (vitamin B12)-binding domain"/>
    <property type="match status" value="1"/>
</dbReference>
<dbReference type="PANTHER" id="PTHR45833">
    <property type="entry name" value="METHIONINE SYNTHASE"/>
    <property type="match status" value="1"/>
</dbReference>
<dbReference type="InterPro" id="IPR003759">
    <property type="entry name" value="Cbl-bd_cap"/>
</dbReference>
<dbReference type="Proteomes" id="UP001222800">
    <property type="component" value="Chromosome"/>
</dbReference>
<dbReference type="SMART" id="SM01018">
    <property type="entry name" value="B12-binding_2"/>
    <property type="match status" value="1"/>
</dbReference>
<dbReference type="SUPFAM" id="SSF47644">
    <property type="entry name" value="Methionine synthase domain"/>
    <property type="match status" value="1"/>
</dbReference>
<dbReference type="PROSITE" id="PS51332">
    <property type="entry name" value="B12_BINDING"/>
    <property type="match status" value="1"/>
</dbReference>
<evidence type="ECO:0000259" key="3">
    <source>
        <dbReference type="PROSITE" id="PS51332"/>
    </source>
</evidence>
<dbReference type="Pfam" id="PF02310">
    <property type="entry name" value="B12-binding"/>
    <property type="match status" value="1"/>
</dbReference>
<evidence type="ECO:0000259" key="4">
    <source>
        <dbReference type="PROSITE" id="PS51337"/>
    </source>
</evidence>
<feature type="domain" description="B12-binding" evidence="3">
    <location>
        <begin position="93"/>
        <end position="223"/>
    </location>
</feature>
<name>A0ABY8EH86_9FIRM</name>
<dbReference type="Gene3D" id="1.10.1240.10">
    <property type="entry name" value="Methionine synthase domain"/>
    <property type="match status" value="1"/>
</dbReference>
<proteinExistence type="predicted"/>
<accession>A0ABY8EH86</accession>
<dbReference type="EMBL" id="CP120733">
    <property type="protein sequence ID" value="WFD12322.1"/>
    <property type="molecule type" value="Genomic_DNA"/>
</dbReference>
<dbReference type="Pfam" id="PF02607">
    <property type="entry name" value="B12-binding_2"/>
    <property type="match status" value="1"/>
</dbReference>
<dbReference type="Gene3D" id="3.40.50.280">
    <property type="entry name" value="Cobalamin-binding domain"/>
    <property type="match status" value="1"/>
</dbReference>
<evidence type="ECO:0000256" key="1">
    <source>
        <dbReference type="ARBA" id="ARBA00022723"/>
    </source>
</evidence>
<dbReference type="InterPro" id="IPR036594">
    <property type="entry name" value="Meth_synthase_dom"/>
</dbReference>
<keyword evidence="2" id="KW-0170">Cobalt</keyword>
<dbReference type="InterPro" id="IPR006158">
    <property type="entry name" value="Cobalamin-bd"/>
</dbReference>
<gene>
    <name evidence="5" type="ORF">P4S50_03260</name>
</gene>
<feature type="domain" description="B12-binding N-terminal" evidence="4">
    <location>
        <begin position="1"/>
        <end position="93"/>
    </location>
</feature>
<keyword evidence="6" id="KW-1185">Reference proteome</keyword>
<organism evidence="5 6">
    <name type="scientific">Tepidibacter hydrothermalis</name>
    <dbReference type="NCBI Taxonomy" id="3036126"/>
    <lineage>
        <taxon>Bacteria</taxon>
        <taxon>Bacillati</taxon>
        <taxon>Bacillota</taxon>
        <taxon>Clostridia</taxon>
        <taxon>Peptostreptococcales</taxon>
        <taxon>Peptostreptococcaceae</taxon>
        <taxon>Tepidibacter</taxon>
    </lineage>
</organism>
<dbReference type="InterPro" id="IPR036724">
    <property type="entry name" value="Cobalamin-bd_sf"/>
</dbReference>
<sequence>MMELKEKLLKELCSCVVDMEDERVEDVAKEYIENNFDGYEGIKDGLAVGMEEAGRLYEEEEYYIPELLICSDAMYAGIDILKSNIKGDSAKEKYKAVVGVVEGDTHDIGKNLFKIMLETAGFEVYDLGRDVPSIEFINKAKEVGANLIGLSTLMTTTMENMEEVIELLKEQNIREDIIVMVGGGAISQSYANKIGADGYAREASKAAKLAKELVQNLKKLKSA</sequence>
<evidence type="ECO:0000256" key="2">
    <source>
        <dbReference type="ARBA" id="ARBA00023285"/>
    </source>
</evidence>
<dbReference type="CDD" id="cd02070">
    <property type="entry name" value="corrinoid_protein_B12-BD"/>
    <property type="match status" value="1"/>
</dbReference>
<evidence type="ECO:0000313" key="6">
    <source>
        <dbReference type="Proteomes" id="UP001222800"/>
    </source>
</evidence>
<reference evidence="5 6" key="1">
    <citation type="submission" date="2023-03" db="EMBL/GenBank/DDBJ databases">
        <title>Complete genome sequence of Tepidibacter sp. SWIR-1, isolated from a deep-sea hydrothermal vent.</title>
        <authorList>
            <person name="Li X."/>
        </authorList>
    </citation>
    <scope>NUCLEOTIDE SEQUENCE [LARGE SCALE GENOMIC DNA]</scope>
    <source>
        <strain evidence="5 6">SWIR-1</strain>
    </source>
</reference>
<dbReference type="PANTHER" id="PTHR45833:SF1">
    <property type="entry name" value="METHIONINE SYNTHASE"/>
    <property type="match status" value="1"/>
</dbReference>
<keyword evidence="1" id="KW-0479">Metal-binding</keyword>
<protein>
    <submittedName>
        <fullName evidence="5">Corrinoid protein</fullName>
    </submittedName>
</protein>
<evidence type="ECO:0000313" key="5">
    <source>
        <dbReference type="EMBL" id="WFD12322.1"/>
    </source>
</evidence>
<dbReference type="InterPro" id="IPR050554">
    <property type="entry name" value="Met_Synthase/Corrinoid"/>
</dbReference>
<dbReference type="PROSITE" id="PS51337">
    <property type="entry name" value="B12_BINDING_NTER"/>
    <property type="match status" value="1"/>
</dbReference>